<proteinExistence type="predicted"/>
<reference evidence="1 2" key="2">
    <citation type="submission" date="2009-02" db="EMBL/GenBank/DDBJ databases">
        <title>Draft genome sequence of Clostridium methylpentosum (DSM 5476).</title>
        <authorList>
            <person name="Sudarsanam P."/>
            <person name="Ley R."/>
            <person name="Guruge J."/>
            <person name="Turnbaugh P.J."/>
            <person name="Mahowald M."/>
            <person name="Liep D."/>
            <person name="Gordon J."/>
        </authorList>
    </citation>
    <scope>NUCLEOTIDE SEQUENCE [LARGE SCALE GENOMIC DNA]</scope>
    <source>
        <strain evidence="1 2">DSM 5476</strain>
    </source>
</reference>
<name>C0EEI5_9FIRM</name>
<dbReference type="AlphaFoldDB" id="C0EEI5"/>
<organism evidence="1 2">
    <name type="scientific">[Clostridium] methylpentosum DSM 5476</name>
    <dbReference type="NCBI Taxonomy" id="537013"/>
    <lineage>
        <taxon>Bacteria</taxon>
        <taxon>Bacillati</taxon>
        <taxon>Bacillota</taxon>
        <taxon>Clostridia</taxon>
        <taxon>Eubacteriales</taxon>
        <taxon>Oscillospiraceae</taxon>
        <taxon>Oscillospiraceae incertae sedis</taxon>
    </lineage>
</organism>
<gene>
    <name evidence="1" type="ORF">CLOSTMETH_02271</name>
</gene>
<reference evidence="1 2" key="1">
    <citation type="submission" date="2009-01" db="EMBL/GenBank/DDBJ databases">
        <authorList>
            <person name="Fulton L."/>
            <person name="Clifton S."/>
            <person name="Fulton B."/>
            <person name="Xu J."/>
            <person name="Minx P."/>
            <person name="Pepin K.H."/>
            <person name="Johnson M."/>
            <person name="Bhonagiri V."/>
            <person name="Nash W.E."/>
            <person name="Mardis E.R."/>
            <person name="Wilson R.K."/>
        </authorList>
    </citation>
    <scope>NUCLEOTIDE SEQUENCE [LARGE SCALE GENOMIC DNA]</scope>
    <source>
        <strain evidence="1 2">DSM 5476</strain>
    </source>
</reference>
<comment type="caution">
    <text evidence="1">The sequence shown here is derived from an EMBL/GenBank/DDBJ whole genome shotgun (WGS) entry which is preliminary data.</text>
</comment>
<dbReference type="Proteomes" id="UP000003340">
    <property type="component" value="Unassembled WGS sequence"/>
</dbReference>
<sequence length="67" mass="7541">MRWKIIISLSLTQKVDIPLGIRTRLKALKENASVSASRQRVNCLVRKLSAPVKIPTHYLKSSRCPLG</sequence>
<evidence type="ECO:0000313" key="2">
    <source>
        <dbReference type="Proteomes" id="UP000003340"/>
    </source>
</evidence>
<keyword evidence="2" id="KW-1185">Reference proteome</keyword>
<accession>C0EEI5</accession>
<dbReference type="HOGENOM" id="CLU_2804888_0_0_9"/>
<protein>
    <submittedName>
        <fullName evidence="1">Uncharacterized protein</fullName>
    </submittedName>
</protein>
<evidence type="ECO:0000313" key="1">
    <source>
        <dbReference type="EMBL" id="EEG30110.1"/>
    </source>
</evidence>
<dbReference type="EMBL" id="ACEC01000073">
    <property type="protein sequence ID" value="EEG30110.1"/>
    <property type="molecule type" value="Genomic_DNA"/>
</dbReference>